<reference evidence="1" key="1">
    <citation type="submission" date="2022-06" db="EMBL/GenBank/DDBJ databases">
        <authorList>
            <person name="Dietemann V."/>
            <person name="Ory F."/>
            <person name="Dainat B."/>
            <person name="Oberhansli S."/>
        </authorList>
    </citation>
    <scope>NUCLEOTIDE SEQUENCE</scope>
    <source>
        <strain evidence="1">Ena-SAMPLE-TAB-26-04-2022-14:26:32:270-5432</strain>
    </source>
</reference>
<evidence type="ECO:0008006" key="3">
    <source>
        <dbReference type="Google" id="ProtNLM"/>
    </source>
</evidence>
<organism evidence="1 2">
    <name type="scientific">Paenibacillus melissococcoides</name>
    <dbReference type="NCBI Taxonomy" id="2912268"/>
    <lineage>
        <taxon>Bacteria</taxon>
        <taxon>Bacillati</taxon>
        <taxon>Bacillota</taxon>
        <taxon>Bacilli</taxon>
        <taxon>Bacillales</taxon>
        <taxon>Paenibacillaceae</taxon>
        <taxon>Paenibacillus</taxon>
    </lineage>
</organism>
<protein>
    <recommendedName>
        <fullName evidence="3">ArpU family transcriptional regulator</fullName>
    </recommendedName>
</protein>
<accession>A0ABM9G368</accession>
<sequence>MDQKAMKTAIEGVFKTYRFHNFINKINLAETPEEARWCQAIDDVVSNLDPDEQLLIRERYMKRERITDLQVYSFTFDPSISAVTYMKIRSRAFEKLLQAFSMLGLLSGEGTK</sequence>
<gene>
    <name evidence="1" type="ORF">WJ0W_003335</name>
</gene>
<dbReference type="Proteomes" id="UP001154322">
    <property type="component" value="Unassembled WGS sequence"/>
</dbReference>
<proteinExistence type="predicted"/>
<comment type="caution">
    <text evidence="1">The sequence shown here is derived from an EMBL/GenBank/DDBJ whole genome shotgun (WGS) entry which is preliminary data.</text>
</comment>
<dbReference type="RefSeq" id="WP_213427749.1">
    <property type="nucleotide sequence ID" value="NZ_AP031286.1"/>
</dbReference>
<dbReference type="EMBL" id="CALYLO010000004">
    <property type="protein sequence ID" value="CAH8246098.1"/>
    <property type="molecule type" value="Genomic_DNA"/>
</dbReference>
<evidence type="ECO:0000313" key="1">
    <source>
        <dbReference type="EMBL" id="CAH8246098.1"/>
    </source>
</evidence>
<keyword evidence="2" id="KW-1185">Reference proteome</keyword>
<name>A0ABM9G368_9BACL</name>
<evidence type="ECO:0000313" key="2">
    <source>
        <dbReference type="Proteomes" id="UP001154322"/>
    </source>
</evidence>